<proteinExistence type="predicted"/>
<dbReference type="Gene3D" id="1.25.40.10">
    <property type="entry name" value="Tetratricopeptide repeat domain"/>
    <property type="match status" value="1"/>
</dbReference>
<name>A0A812JT51_9DINO</name>
<keyword evidence="5" id="KW-1185">Reference proteome</keyword>
<evidence type="ECO:0000256" key="1">
    <source>
        <dbReference type="ARBA" id="ARBA00022737"/>
    </source>
</evidence>
<evidence type="ECO:0000313" key="5">
    <source>
        <dbReference type="Proteomes" id="UP000604046"/>
    </source>
</evidence>
<keyword evidence="2 3" id="KW-0802">TPR repeat</keyword>
<dbReference type="PROSITE" id="PS50005">
    <property type="entry name" value="TPR"/>
    <property type="match status" value="3"/>
</dbReference>
<protein>
    <submittedName>
        <fullName evidence="4">Ogt-1 protein</fullName>
    </submittedName>
</protein>
<dbReference type="OrthoDB" id="417155at2759"/>
<organism evidence="4 5">
    <name type="scientific">Symbiodinium natans</name>
    <dbReference type="NCBI Taxonomy" id="878477"/>
    <lineage>
        <taxon>Eukaryota</taxon>
        <taxon>Sar</taxon>
        <taxon>Alveolata</taxon>
        <taxon>Dinophyceae</taxon>
        <taxon>Suessiales</taxon>
        <taxon>Symbiodiniaceae</taxon>
        <taxon>Symbiodinium</taxon>
    </lineage>
</organism>
<evidence type="ECO:0000256" key="3">
    <source>
        <dbReference type="PROSITE-ProRule" id="PRU00339"/>
    </source>
</evidence>
<dbReference type="PANTHER" id="PTHR44858">
    <property type="entry name" value="TETRATRICOPEPTIDE REPEAT PROTEIN 6"/>
    <property type="match status" value="1"/>
</dbReference>
<dbReference type="Pfam" id="PF13174">
    <property type="entry name" value="TPR_6"/>
    <property type="match status" value="1"/>
</dbReference>
<dbReference type="InterPro" id="IPR011990">
    <property type="entry name" value="TPR-like_helical_dom_sf"/>
</dbReference>
<dbReference type="PANTHER" id="PTHR44858:SF17">
    <property type="match status" value="1"/>
</dbReference>
<accession>A0A812JT51</accession>
<dbReference type="PROSITE" id="PS50293">
    <property type="entry name" value="TPR_REGION"/>
    <property type="match status" value="1"/>
</dbReference>
<dbReference type="AlphaFoldDB" id="A0A812JT51"/>
<feature type="repeat" description="TPR" evidence="3">
    <location>
        <begin position="67"/>
        <end position="100"/>
    </location>
</feature>
<dbReference type="Proteomes" id="UP000604046">
    <property type="component" value="Unassembled WGS sequence"/>
</dbReference>
<reference evidence="4" key="1">
    <citation type="submission" date="2021-02" db="EMBL/GenBank/DDBJ databases">
        <authorList>
            <person name="Dougan E. K."/>
            <person name="Rhodes N."/>
            <person name="Thang M."/>
            <person name="Chan C."/>
        </authorList>
    </citation>
    <scope>NUCLEOTIDE SEQUENCE</scope>
</reference>
<evidence type="ECO:0000256" key="2">
    <source>
        <dbReference type="ARBA" id="ARBA00022803"/>
    </source>
</evidence>
<dbReference type="SUPFAM" id="SSF48452">
    <property type="entry name" value="TPR-like"/>
    <property type="match status" value="1"/>
</dbReference>
<dbReference type="SMART" id="SM00028">
    <property type="entry name" value="TPR"/>
    <property type="match status" value="4"/>
</dbReference>
<dbReference type="Pfam" id="PF13414">
    <property type="entry name" value="TPR_11"/>
    <property type="match status" value="1"/>
</dbReference>
<evidence type="ECO:0000313" key="4">
    <source>
        <dbReference type="EMBL" id="CAE7213722.1"/>
    </source>
</evidence>
<gene>
    <name evidence="4" type="primary">ogt-1</name>
    <name evidence="4" type="ORF">SNAT2548_LOCUS7363</name>
</gene>
<keyword evidence="1" id="KW-0677">Repeat</keyword>
<comment type="caution">
    <text evidence="4">The sequence shown here is derived from an EMBL/GenBank/DDBJ whole genome shotgun (WGS) entry which is preliminary data.</text>
</comment>
<dbReference type="Pfam" id="PF00515">
    <property type="entry name" value="TPR_1"/>
    <property type="match status" value="1"/>
</dbReference>
<dbReference type="EMBL" id="CAJNDS010000513">
    <property type="protein sequence ID" value="CAE7213722.1"/>
    <property type="molecule type" value="Genomic_DNA"/>
</dbReference>
<feature type="repeat" description="TPR" evidence="3">
    <location>
        <begin position="33"/>
        <end position="66"/>
    </location>
</feature>
<sequence length="236" mass="26233">MGDAAMNAPTVEEEEAAWTKMLDRFTGLPDIEVRVRTNRGNSLARQGKLKEALEDYNRAIELVPEAADPHLNRGAIYESLGRLEDALLDYDVILQQDPGDPAAWNNRGNALLGLQRFEEAKDCFQQALNIEGSQSAFAGVNLALAQYELGEDDAAVGTLRKLLAKYAEAFPDARAAYALIMWDKGDPILGESEWDRATAADNRYRSADWVTGFRRWPPRLLGVFKRFAATTSVKVK</sequence>
<dbReference type="InterPro" id="IPR050498">
    <property type="entry name" value="Ycf3"/>
</dbReference>
<feature type="repeat" description="TPR" evidence="3">
    <location>
        <begin position="101"/>
        <end position="134"/>
    </location>
</feature>
<dbReference type="InterPro" id="IPR019734">
    <property type="entry name" value="TPR_rpt"/>
</dbReference>